<dbReference type="GO" id="GO:0016042">
    <property type="term" value="P:lipid catabolic process"/>
    <property type="evidence" value="ECO:0007669"/>
    <property type="project" value="UniProtKB-UniRule"/>
</dbReference>
<dbReference type="Proteomes" id="UP000030905">
    <property type="component" value="Chromosome"/>
</dbReference>
<dbReference type="PANTHER" id="PTHR46394:SF1">
    <property type="entry name" value="PNPLA DOMAIN-CONTAINING PROTEIN"/>
    <property type="match status" value="1"/>
</dbReference>
<dbReference type="Gene3D" id="3.40.1090.10">
    <property type="entry name" value="Cytosolic phospholipase A2 catalytic domain"/>
    <property type="match status" value="2"/>
</dbReference>
<feature type="active site" description="Nucleophile" evidence="2">
    <location>
        <position position="38"/>
    </location>
</feature>
<organism evidence="4 7">
    <name type="scientific">Clostridium pasteurianum DSM 525 = ATCC 6013</name>
    <dbReference type="NCBI Taxonomy" id="1262449"/>
    <lineage>
        <taxon>Bacteria</taxon>
        <taxon>Bacillati</taxon>
        <taxon>Bacillota</taxon>
        <taxon>Clostridia</taxon>
        <taxon>Eubacteriales</taxon>
        <taxon>Clostridiaceae</taxon>
        <taxon>Clostridium</taxon>
    </lineage>
</organism>
<dbReference type="EMBL" id="CP009268">
    <property type="protein sequence ID" value="AJA51589.1"/>
    <property type="molecule type" value="Genomic_DNA"/>
</dbReference>
<reference evidence="5 6" key="3">
    <citation type="journal article" name="Genome Announc.">
        <title>Improved Draft Genome Sequence of Clostridium pasteurianum Strain ATCC 6013 (DSM 525) Using a Hybrid Next-Generation Sequencing Approach.</title>
        <authorList>
            <person name="Pyne M.E."/>
            <person name="Utturkar S."/>
            <person name="Brown S.D."/>
            <person name="Moo-Young M."/>
            <person name="Chung D.A."/>
            <person name="Chou C.P."/>
        </authorList>
    </citation>
    <scope>NUCLEOTIDE SEQUENCE [LARGE SCALE GENOMIC DNA]</scope>
    <source>
        <strain evidence="5 6">ATCC 6013</strain>
    </source>
</reference>
<keyword evidence="2" id="KW-0442">Lipid degradation</keyword>
<dbReference type="KEGG" id="cpae:CPAST_c15260"/>
<accession>A0A0H3J162</accession>
<evidence type="ECO:0000313" key="4">
    <source>
        <dbReference type="EMBL" id="AJA51589.1"/>
    </source>
</evidence>
<dbReference type="EMBL" id="JPGY02000001">
    <property type="protein sequence ID" value="KRU12404.1"/>
    <property type="molecule type" value="Genomic_DNA"/>
</dbReference>
<protein>
    <submittedName>
        <fullName evidence="5">Patatin</fullName>
    </submittedName>
    <submittedName>
        <fullName evidence="4">Putative esterase, alpha-beta hydrolase superfamily</fullName>
    </submittedName>
</protein>
<name>A0A0H3J162_CLOPA</name>
<dbReference type="AlphaFoldDB" id="A0A0H3J162"/>
<keyword evidence="7" id="KW-1185">Reference proteome</keyword>
<dbReference type="GO" id="GO:0016787">
    <property type="term" value="F:hydrolase activity"/>
    <property type="evidence" value="ECO:0007669"/>
    <property type="project" value="UniProtKB-UniRule"/>
</dbReference>
<dbReference type="KEGG" id="cpat:CLPA_c15260"/>
<gene>
    <name evidence="4" type="ORF">CLPA_c15260</name>
    <name evidence="5" type="ORF">CP6013_01651</name>
</gene>
<dbReference type="InterPro" id="IPR016035">
    <property type="entry name" value="Acyl_Trfase/lysoPLipase"/>
</dbReference>
<evidence type="ECO:0000313" key="7">
    <source>
        <dbReference type="Proteomes" id="UP000030905"/>
    </source>
</evidence>
<keyword evidence="1 2" id="KW-0443">Lipid metabolism</keyword>
<evidence type="ECO:0000256" key="1">
    <source>
        <dbReference type="ARBA" id="ARBA00023098"/>
    </source>
</evidence>
<dbReference type="Pfam" id="PF01734">
    <property type="entry name" value="Patatin"/>
    <property type="match status" value="1"/>
</dbReference>
<proteinExistence type="predicted"/>
<dbReference type="SUPFAM" id="SSF52151">
    <property type="entry name" value="FabD/lysophospholipase-like"/>
    <property type="match status" value="1"/>
</dbReference>
<feature type="short sequence motif" description="DGA/G" evidence="2">
    <location>
        <begin position="185"/>
        <end position="187"/>
    </location>
</feature>
<evidence type="ECO:0000259" key="3">
    <source>
        <dbReference type="PROSITE" id="PS51635"/>
    </source>
</evidence>
<dbReference type="PROSITE" id="PS51635">
    <property type="entry name" value="PNPLA"/>
    <property type="match status" value="1"/>
</dbReference>
<dbReference type="eggNOG" id="COG1752">
    <property type="taxonomic scope" value="Bacteria"/>
</dbReference>
<dbReference type="CDD" id="cd07207">
    <property type="entry name" value="Pat_ExoU_VipD_like"/>
    <property type="match status" value="1"/>
</dbReference>
<dbReference type="RefSeq" id="WP_003447229.1">
    <property type="nucleotide sequence ID" value="NZ_ANZB01000014.1"/>
</dbReference>
<reference evidence="4 7" key="1">
    <citation type="journal article" date="2015" name="Genome Announc.">
        <title>Complete Genome Sequence of the Nitrogen-Fixing and Solvent-Producing Clostridium pasteurianum DSM 525.</title>
        <authorList>
            <person name="Poehlein A."/>
            <person name="Grosse-Honebrink A."/>
            <person name="Zhang Y."/>
            <person name="Minton N.P."/>
            <person name="Daniel R."/>
        </authorList>
    </citation>
    <scope>NUCLEOTIDE SEQUENCE [LARGE SCALE GENOMIC DNA]</scope>
    <source>
        <strain evidence="4">DSM 525</strain>
        <strain evidence="7">DSM 525 / ATCC 6013</strain>
    </source>
</reference>
<sequence length="306" mass="34673">MKVDAVFQGGGVKGIAFVGAVNYLEEQHYQWNNLAGTSAGSIVAALLAAGYTGKELKEIMMDMNYVKMLKKNILNEIPVVGNIFQLVNDYGVYDSSVIENWMFQRLWEKGKTKFKDLKKDGIILKIIAADVTKRRILILPDDLKDYGIDPDEFSIALAVRMSSSIPFFFKPVKLKYNNKINYIVDGGLISNFPIWIFDDDGGGAPKWPTFGFRLVNDCEKNVVQRKSNLLTYSMDVINTAFDRDEEVYVADKNSVRTINIPTAGVNSTDFDLSKKKTIELYNSGYNSAKTFLEKWDFADYVLRYCK</sequence>
<keyword evidence="2 4" id="KW-0378">Hydrolase</keyword>
<evidence type="ECO:0000256" key="2">
    <source>
        <dbReference type="PROSITE-ProRule" id="PRU01161"/>
    </source>
</evidence>
<dbReference type="PANTHER" id="PTHR46394">
    <property type="entry name" value="ANNEXIN"/>
    <property type="match status" value="1"/>
</dbReference>
<dbReference type="InterPro" id="IPR002641">
    <property type="entry name" value="PNPLA_dom"/>
</dbReference>
<dbReference type="Proteomes" id="UP000028042">
    <property type="component" value="Unassembled WGS sequence"/>
</dbReference>
<dbReference type="GeneID" id="93073699"/>
<evidence type="ECO:0000313" key="6">
    <source>
        <dbReference type="Proteomes" id="UP000028042"/>
    </source>
</evidence>
<feature type="active site" description="Proton acceptor" evidence="2">
    <location>
        <position position="185"/>
    </location>
</feature>
<feature type="short sequence motif" description="GXGXXG" evidence="2">
    <location>
        <begin position="9"/>
        <end position="14"/>
    </location>
</feature>
<reference evidence="5" key="2">
    <citation type="submission" date="2015-10" db="EMBL/GenBank/DDBJ databases">
        <title>Improved Draft Genome Sequence of Clostridium pasteurianum Strain ATCC 6013 (DSM 525) Using a Hybrid Next-Generation Sequencing Approach.</title>
        <authorList>
            <person name="Pyne M.E."/>
            <person name="Utturkar S.M."/>
            <person name="Brown S.D."/>
            <person name="Moo-Young M."/>
            <person name="Chung D.A."/>
            <person name="Chou P.C."/>
        </authorList>
    </citation>
    <scope>NUCLEOTIDE SEQUENCE</scope>
    <source>
        <strain evidence="5">ATCC 6013</strain>
    </source>
</reference>
<feature type="short sequence motif" description="GXSXG" evidence="2">
    <location>
        <begin position="36"/>
        <end position="40"/>
    </location>
</feature>
<evidence type="ECO:0000313" key="5">
    <source>
        <dbReference type="EMBL" id="KRU12404.1"/>
    </source>
</evidence>
<dbReference type="InterPro" id="IPR052580">
    <property type="entry name" value="Lipid_Hydrolase"/>
</dbReference>
<feature type="domain" description="PNPLA" evidence="3">
    <location>
        <begin position="5"/>
        <end position="198"/>
    </location>
</feature>
<dbReference type="PATRIC" id="fig|1262449.3.peg.3391"/>